<dbReference type="STRING" id="684552.SAMN04489719_1087"/>
<feature type="transmembrane region" description="Helical" evidence="6">
    <location>
        <begin position="47"/>
        <end position="67"/>
    </location>
</feature>
<dbReference type="InterPro" id="IPR058533">
    <property type="entry name" value="Cation_efflux_TM"/>
</dbReference>
<feature type="transmembrane region" description="Helical" evidence="6">
    <location>
        <begin position="124"/>
        <end position="145"/>
    </location>
</feature>
<reference evidence="10" key="1">
    <citation type="submission" date="2016-10" db="EMBL/GenBank/DDBJ databases">
        <authorList>
            <person name="Varghese N."/>
            <person name="Submissions S."/>
        </authorList>
    </citation>
    <scope>NUCLEOTIDE SEQUENCE [LARGE SCALE GENOMIC DNA]</scope>
    <source>
        <strain evidence="10">DSM 22965</strain>
    </source>
</reference>
<accession>A0A1H1MUZ0</accession>
<keyword evidence="10" id="KW-1185">Reference proteome</keyword>
<dbReference type="InterPro" id="IPR002524">
    <property type="entry name" value="Cation_efflux"/>
</dbReference>
<keyword evidence="5 6" id="KW-0472">Membrane</keyword>
<feature type="transmembrane region" description="Helical" evidence="6">
    <location>
        <begin position="171"/>
        <end position="194"/>
    </location>
</feature>
<keyword evidence="4 6" id="KW-1133">Transmembrane helix</keyword>
<dbReference type="InterPro" id="IPR040177">
    <property type="entry name" value="SLC30A9"/>
</dbReference>
<dbReference type="AlphaFoldDB" id="A0A1H1MUZ0"/>
<dbReference type="SUPFAM" id="SSF161111">
    <property type="entry name" value="Cation efflux protein transmembrane domain-like"/>
    <property type="match status" value="1"/>
</dbReference>
<dbReference type="InterPro" id="IPR036837">
    <property type="entry name" value="Cation_efflux_CTD_sf"/>
</dbReference>
<dbReference type="InterPro" id="IPR027469">
    <property type="entry name" value="Cation_efflux_TMD_sf"/>
</dbReference>
<dbReference type="SUPFAM" id="SSF160240">
    <property type="entry name" value="Cation efflux protein cytoplasmic domain-like"/>
    <property type="match status" value="1"/>
</dbReference>
<feature type="domain" description="Cation efflux protein cytoplasmic" evidence="8">
    <location>
        <begin position="235"/>
        <end position="308"/>
    </location>
</feature>
<evidence type="ECO:0000259" key="7">
    <source>
        <dbReference type="Pfam" id="PF01545"/>
    </source>
</evidence>
<evidence type="ECO:0000256" key="3">
    <source>
        <dbReference type="ARBA" id="ARBA00022692"/>
    </source>
</evidence>
<dbReference type="Pfam" id="PF16916">
    <property type="entry name" value="ZT_dimer"/>
    <property type="match status" value="1"/>
</dbReference>
<dbReference type="PANTHER" id="PTHR13414">
    <property type="entry name" value="HUEL-CATION TRANSPORTER"/>
    <property type="match status" value="1"/>
</dbReference>
<comment type="subcellular location">
    <subcellularLocation>
        <location evidence="1">Membrane</location>
        <topology evidence="1">Multi-pass membrane protein</topology>
    </subcellularLocation>
</comment>
<dbReference type="GO" id="GO:0006829">
    <property type="term" value="P:zinc ion transport"/>
    <property type="evidence" value="ECO:0007669"/>
    <property type="project" value="InterPro"/>
</dbReference>
<evidence type="ECO:0000256" key="1">
    <source>
        <dbReference type="ARBA" id="ARBA00004141"/>
    </source>
</evidence>
<dbReference type="EMBL" id="LT629734">
    <property type="protein sequence ID" value="SDR90458.1"/>
    <property type="molecule type" value="Genomic_DNA"/>
</dbReference>
<evidence type="ECO:0000259" key="8">
    <source>
        <dbReference type="Pfam" id="PF16916"/>
    </source>
</evidence>
<keyword evidence="3 6" id="KW-0812">Transmembrane</keyword>
<dbReference type="GO" id="GO:0016020">
    <property type="term" value="C:membrane"/>
    <property type="evidence" value="ECO:0007669"/>
    <property type="project" value="UniProtKB-SubCell"/>
</dbReference>
<proteinExistence type="predicted"/>
<dbReference type="PANTHER" id="PTHR13414:SF9">
    <property type="entry name" value="PROTON-COUPLED ZINC ANTIPORTER SLC30A9, MITOCHONDRIAL"/>
    <property type="match status" value="1"/>
</dbReference>
<dbReference type="NCBIfam" id="TIGR01297">
    <property type="entry name" value="CDF"/>
    <property type="match status" value="1"/>
</dbReference>
<keyword evidence="2" id="KW-0813">Transport</keyword>
<evidence type="ECO:0000313" key="10">
    <source>
        <dbReference type="Proteomes" id="UP000199649"/>
    </source>
</evidence>
<feature type="transmembrane region" description="Helical" evidence="6">
    <location>
        <begin position="20"/>
        <end position="41"/>
    </location>
</feature>
<organism evidence="9 10">
    <name type="scientific">Agrococcus carbonis</name>
    <dbReference type="NCBI Taxonomy" id="684552"/>
    <lineage>
        <taxon>Bacteria</taxon>
        <taxon>Bacillati</taxon>
        <taxon>Actinomycetota</taxon>
        <taxon>Actinomycetes</taxon>
        <taxon>Micrococcales</taxon>
        <taxon>Microbacteriaceae</taxon>
        <taxon>Agrococcus</taxon>
    </lineage>
</organism>
<dbReference type="Gene3D" id="1.20.1510.10">
    <property type="entry name" value="Cation efflux protein transmembrane domain"/>
    <property type="match status" value="1"/>
</dbReference>
<dbReference type="GO" id="GO:0008324">
    <property type="term" value="F:monoatomic cation transmembrane transporter activity"/>
    <property type="evidence" value="ECO:0007669"/>
    <property type="project" value="InterPro"/>
</dbReference>
<feature type="transmembrane region" description="Helical" evidence="6">
    <location>
        <begin position="88"/>
        <end position="108"/>
    </location>
</feature>
<feature type="transmembrane region" description="Helical" evidence="6">
    <location>
        <begin position="200"/>
        <end position="222"/>
    </location>
</feature>
<evidence type="ECO:0000313" key="9">
    <source>
        <dbReference type="EMBL" id="SDR90458.1"/>
    </source>
</evidence>
<name>A0A1H1MUZ0_9MICO</name>
<sequence length="331" mass="36050">MRRGRTRRLAPVSANHGTKAVIAAFLANTGIAITKFIAWFFSGSASMLAEAIHSVADAGNQLLLLLGGRLAKKQATPDHPFGYGRERYIWAFIVALVLFSVGGLFSIYEGVSKLQHPHEIEVPWLPLTVLGIAIVLESFSIRVAIREANQVRGTTRWWEFIRKAKSPELPVILLEDLAALLGLSFAFVAVGLSVLTGNPVFDAIGTLMIGTLLILVAAVLAVEMKSLLIGEGATREDQQRIQRVLNANPGVESLIHMKTLYLGPDELMIAAKVAFPPQSDIEHVARTINDLEGQLRAEVPQARVIYIEPDLYVAKPEIAPSTDHIVIQSGN</sequence>
<feature type="domain" description="Cation efflux protein transmembrane" evidence="7">
    <location>
        <begin position="21"/>
        <end position="228"/>
    </location>
</feature>
<gene>
    <name evidence="9" type="ORF">SAMN04489719_1087</name>
</gene>
<dbReference type="Gene3D" id="3.30.70.1350">
    <property type="entry name" value="Cation efflux protein, cytoplasmic domain"/>
    <property type="match status" value="1"/>
</dbReference>
<protein>
    <submittedName>
        <fullName evidence="9">Cation diffusion facilitator family transporter</fullName>
    </submittedName>
</protein>
<dbReference type="InterPro" id="IPR027470">
    <property type="entry name" value="Cation_efflux_CTD"/>
</dbReference>
<evidence type="ECO:0000256" key="2">
    <source>
        <dbReference type="ARBA" id="ARBA00022448"/>
    </source>
</evidence>
<evidence type="ECO:0000256" key="5">
    <source>
        <dbReference type="ARBA" id="ARBA00023136"/>
    </source>
</evidence>
<evidence type="ECO:0000256" key="4">
    <source>
        <dbReference type="ARBA" id="ARBA00022989"/>
    </source>
</evidence>
<dbReference type="Pfam" id="PF01545">
    <property type="entry name" value="Cation_efflux"/>
    <property type="match status" value="1"/>
</dbReference>
<evidence type="ECO:0000256" key="6">
    <source>
        <dbReference type="SAM" id="Phobius"/>
    </source>
</evidence>
<dbReference type="Proteomes" id="UP000199649">
    <property type="component" value="Chromosome I"/>
</dbReference>